<evidence type="ECO:0000313" key="2">
    <source>
        <dbReference type="EMBL" id="CAL1544698.1"/>
    </source>
</evidence>
<accession>A0AAV2IIU8</accession>
<dbReference type="Proteomes" id="UP001497497">
    <property type="component" value="Unassembled WGS sequence"/>
</dbReference>
<dbReference type="EMBL" id="CAXITT010000638">
    <property type="protein sequence ID" value="CAL1544698.1"/>
    <property type="molecule type" value="Genomic_DNA"/>
</dbReference>
<gene>
    <name evidence="2" type="ORF">GSLYS_00018181001</name>
</gene>
<organism evidence="2 3">
    <name type="scientific">Lymnaea stagnalis</name>
    <name type="common">Great pond snail</name>
    <name type="synonym">Helix stagnalis</name>
    <dbReference type="NCBI Taxonomy" id="6523"/>
    <lineage>
        <taxon>Eukaryota</taxon>
        <taxon>Metazoa</taxon>
        <taxon>Spiralia</taxon>
        <taxon>Lophotrochozoa</taxon>
        <taxon>Mollusca</taxon>
        <taxon>Gastropoda</taxon>
        <taxon>Heterobranchia</taxon>
        <taxon>Euthyneura</taxon>
        <taxon>Panpulmonata</taxon>
        <taxon>Hygrophila</taxon>
        <taxon>Lymnaeoidea</taxon>
        <taxon>Lymnaeidae</taxon>
        <taxon>Lymnaea</taxon>
    </lineage>
</organism>
<proteinExistence type="predicted"/>
<evidence type="ECO:0000259" key="1">
    <source>
        <dbReference type="Pfam" id="PF00078"/>
    </source>
</evidence>
<dbReference type="Pfam" id="PF00078">
    <property type="entry name" value="RVT_1"/>
    <property type="match status" value="1"/>
</dbReference>
<comment type="caution">
    <text evidence="2">The sequence shown here is derived from an EMBL/GenBank/DDBJ whole genome shotgun (WGS) entry which is preliminary data.</text>
</comment>
<feature type="domain" description="Reverse transcriptase" evidence="1">
    <location>
        <begin position="260"/>
        <end position="325"/>
    </location>
</feature>
<dbReference type="PANTHER" id="PTHR19446">
    <property type="entry name" value="REVERSE TRANSCRIPTASES"/>
    <property type="match status" value="1"/>
</dbReference>
<dbReference type="InterPro" id="IPR000477">
    <property type="entry name" value="RT_dom"/>
</dbReference>
<name>A0AAV2IIU8_LYMST</name>
<sequence length="344" mass="39535">MKNTYNFLSNVRKGSLDTMFEKWCGGVLTAARRSIHVGSSSHKKGTYTNPELCKLIKKRQCERKRVRRSETTLRNYNSLSKEIKSLSTKLKTETWPNKCKNLDLKKDSKKVWSLLKNLTGAATPQNPSPIRSKSGRLATSDLERAQVLKQHFAESNKQKKWTHDGKNLESECSILEKSLTLDKSSIMATKLIRREFEIAFRKCKNDTAGGPDGITYNMLNRLGPKAKTALFKLISLSWETGKIPKQWQEAKLTAFLKKGKPPDSPGSYRPVSLTSCAGKIAERIVNRRLYWFMERNKLINHNQCGFRKNRQATDQIIRLTQNNKWLPQKREHDWSLLRSVPGLR</sequence>
<evidence type="ECO:0000313" key="3">
    <source>
        <dbReference type="Proteomes" id="UP001497497"/>
    </source>
</evidence>
<keyword evidence="3" id="KW-1185">Reference proteome</keyword>
<reference evidence="2 3" key="1">
    <citation type="submission" date="2024-04" db="EMBL/GenBank/DDBJ databases">
        <authorList>
            <consortium name="Genoscope - CEA"/>
            <person name="William W."/>
        </authorList>
    </citation>
    <scope>NUCLEOTIDE SEQUENCE [LARGE SCALE GENOMIC DNA]</scope>
</reference>
<dbReference type="AlphaFoldDB" id="A0AAV2IIU8"/>
<protein>
    <recommendedName>
        <fullName evidence="1">Reverse transcriptase domain-containing protein</fullName>
    </recommendedName>
</protein>